<protein>
    <submittedName>
        <fullName evidence="2">Efflux transporter, RND family, MFP subunit</fullName>
    </submittedName>
</protein>
<sequence>MALQLPAQIATLPREASVFVWRGTGDAGNVEPVTVTIAAVAEDEIFVSDGLSPGDRVVTAGVSFLVPGQAARLEEGR</sequence>
<dbReference type="AlphaFoldDB" id="A0A0M6YJH2"/>
<dbReference type="EMBL" id="CXSU01000012">
    <property type="protein sequence ID" value="CTQ50508.1"/>
    <property type="molecule type" value="Genomic_DNA"/>
</dbReference>
<name>A0A0M6YJH2_9RHOB</name>
<evidence type="ECO:0000259" key="1">
    <source>
        <dbReference type="Pfam" id="PF25967"/>
    </source>
</evidence>
<dbReference type="Gene3D" id="2.40.420.20">
    <property type="match status" value="1"/>
</dbReference>
<feature type="domain" description="Multidrug resistance protein MdtA-like C-terminal permuted SH3" evidence="1">
    <location>
        <begin position="25"/>
        <end position="62"/>
    </location>
</feature>
<dbReference type="STRING" id="420998.JDO7802_02532"/>
<dbReference type="InterPro" id="IPR058627">
    <property type="entry name" value="MdtA-like_C"/>
</dbReference>
<keyword evidence="3" id="KW-1185">Reference proteome</keyword>
<reference evidence="2 3" key="1">
    <citation type="submission" date="2015-07" db="EMBL/GenBank/DDBJ databases">
        <authorList>
            <person name="Noorani M."/>
        </authorList>
    </citation>
    <scope>NUCLEOTIDE SEQUENCE [LARGE SCALE GENOMIC DNA]</scope>
    <source>
        <strain evidence="2 3">CECT 7802</strain>
    </source>
</reference>
<evidence type="ECO:0000313" key="2">
    <source>
        <dbReference type="EMBL" id="CTQ50508.1"/>
    </source>
</evidence>
<dbReference type="Pfam" id="PF25967">
    <property type="entry name" value="RND-MFP_C"/>
    <property type="match status" value="1"/>
</dbReference>
<dbReference type="Proteomes" id="UP000049222">
    <property type="component" value="Unassembled WGS sequence"/>
</dbReference>
<evidence type="ECO:0000313" key="3">
    <source>
        <dbReference type="Proteomes" id="UP000049222"/>
    </source>
</evidence>
<proteinExistence type="predicted"/>
<gene>
    <name evidence="2" type="ORF">JDO7802_02532</name>
</gene>
<dbReference type="OrthoDB" id="9813967at2"/>
<organism evidence="2 3">
    <name type="scientific">Jannaschia donghaensis</name>
    <dbReference type="NCBI Taxonomy" id="420998"/>
    <lineage>
        <taxon>Bacteria</taxon>
        <taxon>Pseudomonadati</taxon>
        <taxon>Pseudomonadota</taxon>
        <taxon>Alphaproteobacteria</taxon>
        <taxon>Rhodobacterales</taxon>
        <taxon>Roseobacteraceae</taxon>
        <taxon>Jannaschia</taxon>
    </lineage>
</organism>
<accession>A0A0M6YJH2</accession>